<dbReference type="Gene3D" id="1.25.40.10">
    <property type="entry name" value="Tetratricopeptide repeat domain"/>
    <property type="match status" value="2"/>
</dbReference>
<dbReference type="AlphaFoldDB" id="A2EKW7"/>
<dbReference type="EMBL" id="DS113417">
    <property type="protein sequence ID" value="EAY06675.1"/>
    <property type="molecule type" value="Genomic_DNA"/>
</dbReference>
<reference evidence="1" key="1">
    <citation type="submission" date="2006-10" db="EMBL/GenBank/DDBJ databases">
        <authorList>
            <person name="Amadeo P."/>
            <person name="Zhao Q."/>
            <person name="Wortman J."/>
            <person name="Fraser-Liggett C."/>
            <person name="Carlton J."/>
        </authorList>
    </citation>
    <scope>NUCLEOTIDE SEQUENCE</scope>
    <source>
        <strain evidence="1">G3</strain>
    </source>
</reference>
<dbReference type="STRING" id="5722.A2EKW7"/>
<accession>A2EKW7</accession>
<protein>
    <recommendedName>
        <fullName evidence="3">TPR Domain containing protein</fullName>
    </recommendedName>
</protein>
<dbReference type="KEGG" id="tva:4764554"/>
<dbReference type="GO" id="GO:0051301">
    <property type="term" value="P:cell division"/>
    <property type="evidence" value="ECO:0000318"/>
    <property type="project" value="GO_Central"/>
</dbReference>
<dbReference type="SUPFAM" id="SSF48452">
    <property type="entry name" value="TPR-like"/>
    <property type="match status" value="1"/>
</dbReference>
<dbReference type="VEuPathDB" id="TrichDB:TVAGG3_1014470"/>
<dbReference type="SMR" id="A2EKW7"/>
<sequence length="703" mass="80366">MNFFVSYGDDFSPITKVFRLTGQDYMVTFKNVIDKFAEICNSKDGIQLNTEQLKLYIVDNTYPFRDPIPKEITNLETPVTQLNLSNFDLILSADVPKLKPPMTPTNQADLAKLDQSSLQFEELIQKGQISLATKDYHNAWTTFRHARVLSDQDYRALYYSIKVLIAAHRYPLAIANATTGLQLFPSNREMHLLYAKIHYKMEKFASAIDMYQFSLHNWDVTIQEKQSVYCKIAKCMIALGQLGEALALIENVTDNANCIYTVANIYLIQDRFYEACKKAISSFFITPDYRKMEKFIYNAIINKERAEIFLNELGDSKNDPSTIFFFGHSLYKCGEFQLAIDYFVSALSKSTMVSSISLATLRCLISNCESVDVIKNFARKFLELNITRNFTEAVKPIINNTLQSDVGKSDNETRETKPIKEIAFESEEPSFRTEDIDALSFIITFQLYMFQNGYISLSEQISNALSPLILPFDMTSAIAAQDSITFLYLTAFAPTIPRPINSDLEKIYVIGDRTILTFAYREVVYRGSRHLLTPLIVDYLSLRSLDEKKRTPQHSHLRKYVLGLPKSSTVLLFFGGEDVIVGKVKQSIRMKYDNIESAYQDYINTYTVVASQLVDQIKGTVLVHPVIPTATAVVQQALIFNQMLKEKINGIAEVKKSLHFLDTIQLFMKEDMTSIKPEFNYQDSLITPEYINTLSNYLSENFK</sequence>
<evidence type="ECO:0000313" key="2">
    <source>
        <dbReference type="Proteomes" id="UP000001542"/>
    </source>
</evidence>
<dbReference type="InParanoid" id="A2EKW7"/>
<dbReference type="RefSeq" id="XP_001318898.1">
    <property type="nucleotide sequence ID" value="XM_001318863.1"/>
</dbReference>
<dbReference type="OrthoDB" id="435413at2759"/>
<reference evidence="1" key="2">
    <citation type="journal article" date="2007" name="Science">
        <title>Draft genome sequence of the sexually transmitted pathogen Trichomonas vaginalis.</title>
        <authorList>
            <person name="Carlton J.M."/>
            <person name="Hirt R.P."/>
            <person name="Silva J.C."/>
            <person name="Delcher A.L."/>
            <person name="Schatz M."/>
            <person name="Zhao Q."/>
            <person name="Wortman J.R."/>
            <person name="Bidwell S.L."/>
            <person name="Alsmark U.C.M."/>
            <person name="Besteiro S."/>
            <person name="Sicheritz-Ponten T."/>
            <person name="Noel C.J."/>
            <person name="Dacks J.B."/>
            <person name="Foster P.G."/>
            <person name="Simillion C."/>
            <person name="Van de Peer Y."/>
            <person name="Miranda-Saavedra D."/>
            <person name="Barton G.J."/>
            <person name="Westrop G.D."/>
            <person name="Mueller S."/>
            <person name="Dessi D."/>
            <person name="Fiori P.L."/>
            <person name="Ren Q."/>
            <person name="Paulsen I."/>
            <person name="Zhang H."/>
            <person name="Bastida-Corcuera F.D."/>
            <person name="Simoes-Barbosa A."/>
            <person name="Brown M.T."/>
            <person name="Hayes R.D."/>
            <person name="Mukherjee M."/>
            <person name="Okumura C.Y."/>
            <person name="Schneider R."/>
            <person name="Smith A.J."/>
            <person name="Vanacova S."/>
            <person name="Villalvazo M."/>
            <person name="Haas B.J."/>
            <person name="Pertea M."/>
            <person name="Feldblyum T.V."/>
            <person name="Utterback T.R."/>
            <person name="Shu C.L."/>
            <person name="Osoegawa K."/>
            <person name="de Jong P.J."/>
            <person name="Hrdy I."/>
            <person name="Horvathova L."/>
            <person name="Zubacova Z."/>
            <person name="Dolezal P."/>
            <person name="Malik S.B."/>
            <person name="Logsdon J.M. Jr."/>
            <person name="Henze K."/>
            <person name="Gupta A."/>
            <person name="Wang C.C."/>
            <person name="Dunne R.L."/>
            <person name="Upcroft J.A."/>
            <person name="Upcroft P."/>
            <person name="White O."/>
            <person name="Salzberg S.L."/>
            <person name="Tang P."/>
            <person name="Chiu C.-H."/>
            <person name="Lee Y.-S."/>
            <person name="Embley T.M."/>
            <person name="Coombs G.H."/>
            <person name="Mottram J.C."/>
            <person name="Tachezy J."/>
            <person name="Fraser-Liggett C.M."/>
            <person name="Johnson P.J."/>
        </authorList>
    </citation>
    <scope>NUCLEOTIDE SEQUENCE [LARGE SCALE GENOMIC DNA]</scope>
    <source>
        <strain evidence="1">G3</strain>
    </source>
</reference>
<gene>
    <name evidence="1" type="ORF">TVAG_211250</name>
</gene>
<dbReference type="InterPro" id="IPR011990">
    <property type="entry name" value="TPR-like_helical_dom_sf"/>
</dbReference>
<dbReference type="VEuPathDB" id="TrichDB:TVAG_211250"/>
<organism evidence="1 2">
    <name type="scientific">Trichomonas vaginalis (strain ATCC PRA-98 / G3)</name>
    <dbReference type="NCBI Taxonomy" id="412133"/>
    <lineage>
        <taxon>Eukaryota</taxon>
        <taxon>Metamonada</taxon>
        <taxon>Parabasalia</taxon>
        <taxon>Trichomonadida</taxon>
        <taxon>Trichomonadidae</taxon>
        <taxon>Trichomonas</taxon>
    </lineage>
</organism>
<evidence type="ECO:0000313" key="1">
    <source>
        <dbReference type="EMBL" id="EAY06675.1"/>
    </source>
</evidence>
<dbReference type="Proteomes" id="UP000001542">
    <property type="component" value="Unassembled WGS sequence"/>
</dbReference>
<keyword evidence="2" id="KW-1185">Reference proteome</keyword>
<name>A2EKW7_TRIV3</name>
<proteinExistence type="predicted"/>
<evidence type="ECO:0008006" key="3">
    <source>
        <dbReference type="Google" id="ProtNLM"/>
    </source>
</evidence>
<dbReference type="OMA" id="IWHLREE"/>